<feature type="transmembrane region" description="Helical" evidence="7">
    <location>
        <begin position="977"/>
        <end position="997"/>
    </location>
</feature>
<reference evidence="9" key="1">
    <citation type="submission" date="2020-05" db="EMBL/GenBank/DDBJ databases">
        <title>Phylogenomic resolution of chytrid fungi.</title>
        <authorList>
            <person name="Stajich J.E."/>
            <person name="Amses K."/>
            <person name="Simmons R."/>
            <person name="Seto K."/>
            <person name="Myers J."/>
            <person name="Bonds A."/>
            <person name="Quandt C.A."/>
            <person name="Barry K."/>
            <person name="Liu P."/>
            <person name="Grigoriev I."/>
            <person name="Longcore J.E."/>
            <person name="James T.Y."/>
        </authorList>
    </citation>
    <scope>NUCLEOTIDE SEQUENCE</scope>
    <source>
        <strain evidence="9">PLAUS21</strain>
    </source>
</reference>
<keyword evidence="10" id="KW-1185">Reference proteome</keyword>
<evidence type="ECO:0000256" key="2">
    <source>
        <dbReference type="ARBA" id="ARBA00022692"/>
    </source>
</evidence>
<feature type="region of interest" description="Disordered" evidence="6">
    <location>
        <begin position="1127"/>
        <end position="1158"/>
    </location>
</feature>
<feature type="transmembrane region" description="Helical" evidence="7">
    <location>
        <begin position="935"/>
        <end position="957"/>
    </location>
</feature>
<dbReference type="EMBL" id="JADGKB010000085">
    <property type="protein sequence ID" value="KAJ3254457.1"/>
    <property type="molecule type" value="Genomic_DNA"/>
</dbReference>
<dbReference type="InterPro" id="IPR017978">
    <property type="entry name" value="GPCR_3_C"/>
</dbReference>
<evidence type="ECO:0000256" key="4">
    <source>
        <dbReference type="ARBA" id="ARBA00023136"/>
    </source>
</evidence>
<organism evidence="9 10">
    <name type="scientific">Boothiomyces macroporosus</name>
    <dbReference type="NCBI Taxonomy" id="261099"/>
    <lineage>
        <taxon>Eukaryota</taxon>
        <taxon>Fungi</taxon>
        <taxon>Fungi incertae sedis</taxon>
        <taxon>Chytridiomycota</taxon>
        <taxon>Chytridiomycota incertae sedis</taxon>
        <taxon>Chytridiomycetes</taxon>
        <taxon>Rhizophydiales</taxon>
        <taxon>Terramycetaceae</taxon>
        <taxon>Boothiomyces</taxon>
    </lineage>
</organism>
<dbReference type="Proteomes" id="UP001210925">
    <property type="component" value="Unassembled WGS sequence"/>
</dbReference>
<dbReference type="InterPro" id="IPR013320">
    <property type="entry name" value="ConA-like_dom_sf"/>
</dbReference>
<keyword evidence="2 7" id="KW-0812">Transmembrane</keyword>
<evidence type="ECO:0000256" key="6">
    <source>
        <dbReference type="SAM" id="MobiDB-lite"/>
    </source>
</evidence>
<dbReference type="Pfam" id="PF13385">
    <property type="entry name" value="Laminin_G_3"/>
    <property type="match status" value="2"/>
</dbReference>
<gene>
    <name evidence="9" type="ORF">HK103_007175</name>
</gene>
<feature type="transmembrane region" description="Helical" evidence="7">
    <location>
        <begin position="1071"/>
        <end position="1088"/>
    </location>
</feature>
<evidence type="ECO:0000313" key="9">
    <source>
        <dbReference type="EMBL" id="KAJ3254457.1"/>
    </source>
</evidence>
<feature type="transmembrane region" description="Helical" evidence="7">
    <location>
        <begin position="906"/>
        <end position="929"/>
    </location>
</feature>
<keyword evidence="3 7" id="KW-1133">Transmembrane helix</keyword>
<evidence type="ECO:0000313" key="10">
    <source>
        <dbReference type="Proteomes" id="UP001210925"/>
    </source>
</evidence>
<evidence type="ECO:0000256" key="5">
    <source>
        <dbReference type="ARBA" id="ARBA00023180"/>
    </source>
</evidence>
<dbReference type="PROSITE" id="PS50259">
    <property type="entry name" value="G_PROTEIN_RECEP_F3_4"/>
    <property type="match status" value="1"/>
</dbReference>
<keyword evidence="4 7" id="KW-0472">Membrane</keyword>
<feature type="domain" description="G-protein coupled receptors family 3 profile" evidence="8">
    <location>
        <begin position="869"/>
        <end position="1088"/>
    </location>
</feature>
<proteinExistence type="predicted"/>
<dbReference type="PANTHER" id="PTHR24060">
    <property type="entry name" value="METABOTROPIC GLUTAMATE RECEPTOR"/>
    <property type="match status" value="1"/>
</dbReference>
<feature type="transmembrane region" description="Helical" evidence="7">
    <location>
        <begin position="1031"/>
        <end position="1051"/>
    </location>
</feature>
<accession>A0AAD5UGV1</accession>
<dbReference type="GO" id="GO:0004930">
    <property type="term" value="F:G protein-coupled receptor activity"/>
    <property type="evidence" value="ECO:0007669"/>
    <property type="project" value="InterPro"/>
</dbReference>
<evidence type="ECO:0000256" key="1">
    <source>
        <dbReference type="ARBA" id="ARBA00004141"/>
    </source>
</evidence>
<name>A0AAD5UGV1_9FUNG</name>
<evidence type="ECO:0000259" key="8">
    <source>
        <dbReference type="PROSITE" id="PS50259"/>
    </source>
</evidence>
<comment type="caution">
    <text evidence="9">The sequence shown here is derived from an EMBL/GenBank/DDBJ whole genome shotgun (WGS) entry which is preliminary data.</text>
</comment>
<protein>
    <recommendedName>
        <fullName evidence="8">G-protein coupled receptors family 3 profile domain-containing protein</fullName>
    </recommendedName>
</protein>
<evidence type="ECO:0000256" key="7">
    <source>
        <dbReference type="SAM" id="Phobius"/>
    </source>
</evidence>
<dbReference type="InterPro" id="IPR050726">
    <property type="entry name" value="mGluR"/>
</dbReference>
<keyword evidence="5" id="KW-0325">Glycoprotein</keyword>
<feature type="transmembrane region" description="Helical" evidence="7">
    <location>
        <begin position="1100"/>
        <end position="1119"/>
    </location>
</feature>
<sequence>MLLILILPVQALNSSSYGIGGGFALYSKPEIYIYPTEKAQNNMLQQDTDIDNYAWYHGGMKDTTWSDKITNGNGQGSLTVEIWAKSVSPDKMGSASKSCCWGFLGSTTFVDGFSTNYFAFGLYNNYGLDLTTTGFNGTAPSVCTLTNGDLTAPNLYNTFYDGNWHHYAASYNSSTGLKTIYVDGNVYKVTNCTPSAGPLLIQGGNLILGKAIYPGVFEGWYDEVRIWSVERTQQQIQQHMYAPLVPQNEPNLVSYLNFDNPDSLKQVFPDSKGVFDISIGIPFTASDTDSKYRERLAPIVDISDAPIQSVFVGVKVNRGIPASMYLGGQTCAKENIDNTQTGTILTLDQTIPGVTLWNGNTQVVVGSVVPLCLPLSVETTATGISKKDYFQGTFSVQGVAGVSSGSFQIEAAFVAKASPGPAGNMLFCDGNYDYLFAPKWNAAKVGITGPYTVSAWIYHLSNSVEGVIYSLGNQEVSFQNSWCRGLNSNLNFANSFFCNGRYSIWVPNGQASTLIGYSNWDQLSNNGSFTIDAFAKYGVWYHVAMVDDLSTLKLYIDGDLVVSVPAFGGYQTNFNNINGLWLCHWPFWGEGMHAFKGFMDEFRIYNTSISQTQIRNSMSRAIKDASQEANLVTYYNFDTIYTVKGEGNDTIVVTPDSGPFHNDIQFSACVPNAPPFCETTAGNDCIAYKYPDVPCYVVPGQQSVLKASNPQILVSSAPVGGYHTNQTAITYSSQANITITLYGASNMFDPTLYAILDLTSFNSLSGNLYDTSGNQLVNGSRVYFARGYKSTTVVFQPLVPQAGYGANKFSYSVSNGLYTSQNTAISIDIYCPPAQYLNPTSNTCAACPSGTISLVPSMNSTCTSLSNPYGVGISATVAIGIVFQFTVLAVLILYRNGKIIRSSDVFLTSLIVLGYIILHIYTAFLPLVANNTICMIKPILLVEALTLIVAAGLIKHYRLYEIFFVNSFQIGKVTPQYILYMIIGVALVLPAVVFIVWSQVAAPTAVLVQMNSGSHYIGCFSAGGTGSYDSIFESVLSVYLILIAFVSLYLCYSLKDTAPAFIDFDGTLKSIYQALALFVLIILLQGFIDDKFAVDFVQGLLLNIFTIYISVITTGKILYRQFIENQESGSKGGSSKTGGSKSSRTSKVAASAMESQNGPAVVPQRAPTVFIAEDETATALDQVVITVDGIQLINVYVKISGKGLSVWEIASIYIFPGSKLAFIRKFRKDQAIMTSFNIKSAEKIDEPETERDQGKFMIYSLIQEEKKGETVGHQTQKEVGITIRFKDEASRDKCLAAFANFKFPSNKNL</sequence>
<evidence type="ECO:0000256" key="3">
    <source>
        <dbReference type="ARBA" id="ARBA00022989"/>
    </source>
</evidence>
<dbReference type="Pfam" id="PF00003">
    <property type="entry name" value="7tm_3"/>
    <property type="match status" value="1"/>
</dbReference>
<feature type="transmembrane region" description="Helical" evidence="7">
    <location>
        <begin position="869"/>
        <end position="894"/>
    </location>
</feature>
<comment type="subcellular location">
    <subcellularLocation>
        <location evidence="1">Membrane</location>
        <topology evidence="1">Multi-pass membrane protein</topology>
    </subcellularLocation>
</comment>
<feature type="compositionally biased region" description="Low complexity" evidence="6">
    <location>
        <begin position="1137"/>
        <end position="1147"/>
    </location>
</feature>
<dbReference type="GO" id="GO:0016020">
    <property type="term" value="C:membrane"/>
    <property type="evidence" value="ECO:0007669"/>
    <property type="project" value="UniProtKB-SubCell"/>
</dbReference>
<dbReference type="SUPFAM" id="SSF49899">
    <property type="entry name" value="Concanavalin A-like lectins/glucanases"/>
    <property type="match status" value="2"/>
</dbReference>
<dbReference type="Gene3D" id="2.60.120.200">
    <property type="match status" value="2"/>
</dbReference>